<feature type="transmembrane region" description="Helical" evidence="2">
    <location>
        <begin position="444"/>
        <end position="468"/>
    </location>
</feature>
<feature type="region of interest" description="Disordered" evidence="1">
    <location>
        <begin position="1"/>
        <end position="51"/>
    </location>
</feature>
<dbReference type="Proteomes" id="UP000054350">
    <property type="component" value="Unassembled WGS sequence"/>
</dbReference>
<feature type="region of interest" description="Disordered" evidence="1">
    <location>
        <begin position="674"/>
        <end position="702"/>
    </location>
</feature>
<reference evidence="3 4" key="1">
    <citation type="submission" date="2009-11" db="EMBL/GenBank/DDBJ databases">
        <title>Annotation of Allomyces macrogynus ATCC 38327.</title>
        <authorList>
            <consortium name="The Broad Institute Genome Sequencing Platform"/>
            <person name="Russ C."/>
            <person name="Cuomo C."/>
            <person name="Burger G."/>
            <person name="Gray M.W."/>
            <person name="Holland P.W.H."/>
            <person name="King N."/>
            <person name="Lang F.B.F."/>
            <person name="Roger A.J."/>
            <person name="Ruiz-Trillo I."/>
            <person name="Young S.K."/>
            <person name="Zeng Q."/>
            <person name="Gargeya S."/>
            <person name="Fitzgerald M."/>
            <person name="Haas B."/>
            <person name="Abouelleil A."/>
            <person name="Alvarado L."/>
            <person name="Arachchi H.M."/>
            <person name="Berlin A."/>
            <person name="Chapman S.B."/>
            <person name="Gearin G."/>
            <person name="Goldberg J."/>
            <person name="Griggs A."/>
            <person name="Gujja S."/>
            <person name="Hansen M."/>
            <person name="Heiman D."/>
            <person name="Howarth C."/>
            <person name="Larimer J."/>
            <person name="Lui A."/>
            <person name="MacDonald P.J.P."/>
            <person name="McCowen C."/>
            <person name="Montmayeur A."/>
            <person name="Murphy C."/>
            <person name="Neiman D."/>
            <person name="Pearson M."/>
            <person name="Priest M."/>
            <person name="Roberts A."/>
            <person name="Saif S."/>
            <person name="Shea T."/>
            <person name="Sisk P."/>
            <person name="Stolte C."/>
            <person name="Sykes S."/>
            <person name="Wortman J."/>
            <person name="Nusbaum C."/>
            <person name="Birren B."/>
        </authorList>
    </citation>
    <scope>NUCLEOTIDE SEQUENCE [LARGE SCALE GENOMIC DNA]</scope>
    <source>
        <strain evidence="3 4">ATCC 38327</strain>
    </source>
</reference>
<keyword evidence="2" id="KW-0472">Membrane</keyword>
<evidence type="ECO:0008006" key="5">
    <source>
        <dbReference type="Google" id="ProtNLM"/>
    </source>
</evidence>
<keyword evidence="2" id="KW-0812">Transmembrane</keyword>
<proteinExistence type="predicted"/>
<protein>
    <recommendedName>
        <fullName evidence="5">Transmembrane protein</fullName>
    </recommendedName>
</protein>
<dbReference type="EMBL" id="GG745359">
    <property type="protein sequence ID" value="KNE68955.1"/>
    <property type="molecule type" value="Genomic_DNA"/>
</dbReference>
<keyword evidence="4" id="KW-1185">Reference proteome</keyword>
<feature type="compositionally biased region" description="Acidic residues" evidence="1">
    <location>
        <begin position="688"/>
        <end position="700"/>
    </location>
</feature>
<feature type="compositionally biased region" description="Basic and acidic residues" evidence="1">
    <location>
        <begin position="19"/>
        <end position="30"/>
    </location>
</feature>
<feature type="compositionally biased region" description="Basic residues" evidence="1">
    <location>
        <begin position="390"/>
        <end position="399"/>
    </location>
</feature>
<feature type="compositionally biased region" description="Polar residues" evidence="1">
    <location>
        <begin position="359"/>
        <end position="375"/>
    </location>
</feature>
<feature type="region of interest" description="Disordered" evidence="1">
    <location>
        <begin position="357"/>
        <end position="434"/>
    </location>
</feature>
<evidence type="ECO:0000313" key="3">
    <source>
        <dbReference type="EMBL" id="KNE68955.1"/>
    </source>
</evidence>
<feature type="compositionally biased region" description="Low complexity" evidence="1">
    <location>
        <begin position="255"/>
        <end position="270"/>
    </location>
</feature>
<evidence type="ECO:0000256" key="2">
    <source>
        <dbReference type="SAM" id="Phobius"/>
    </source>
</evidence>
<evidence type="ECO:0000256" key="1">
    <source>
        <dbReference type="SAM" id="MobiDB-lite"/>
    </source>
</evidence>
<name>A0A0L0T2U4_ALLM3</name>
<gene>
    <name evidence="3" type="ORF">AMAG_13829</name>
</gene>
<evidence type="ECO:0000313" key="4">
    <source>
        <dbReference type="Proteomes" id="UP000054350"/>
    </source>
</evidence>
<organism evidence="3 4">
    <name type="scientific">Allomyces macrogynus (strain ATCC 38327)</name>
    <name type="common">Allomyces javanicus var. macrogynus</name>
    <dbReference type="NCBI Taxonomy" id="578462"/>
    <lineage>
        <taxon>Eukaryota</taxon>
        <taxon>Fungi</taxon>
        <taxon>Fungi incertae sedis</taxon>
        <taxon>Blastocladiomycota</taxon>
        <taxon>Blastocladiomycetes</taxon>
        <taxon>Blastocladiales</taxon>
        <taxon>Blastocladiaceae</taxon>
        <taxon>Allomyces</taxon>
    </lineage>
</organism>
<feature type="compositionally biased region" description="Basic and acidic residues" evidence="1">
    <location>
        <begin position="205"/>
        <end position="217"/>
    </location>
</feature>
<accession>A0A0L0T2U4</accession>
<feature type="region of interest" description="Disordered" evidence="1">
    <location>
        <begin position="204"/>
        <end position="291"/>
    </location>
</feature>
<dbReference type="OrthoDB" id="10544910at2759"/>
<keyword evidence="2" id="KW-1133">Transmembrane helix</keyword>
<reference evidence="4" key="2">
    <citation type="submission" date="2009-11" db="EMBL/GenBank/DDBJ databases">
        <title>The Genome Sequence of Allomyces macrogynus strain ATCC 38327.</title>
        <authorList>
            <consortium name="The Broad Institute Genome Sequencing Platform"/>
            <person name="Russ C."/>
            <person name="Cuomo C."/>
            <person name="Shea T."/>
            <person name="Young S.K."/>
            <person name="Zeng Q."/>
            <person name="Koehrsen M."/>
            <person name="Haas B."/>
            <person name="Borodovsky M."/>
            <person name="Guigo R."/>
            <person name="Alvarado L."/>
            <person name="Berlin A."/>
            <person name="Borenstein D."/>
            <person name="Chen Z."/>
            <person name="Engels R."/>
            <person name="Freedman E."/>
            <person name="Gellesch M."/>
            <person name="Goldberg J."/>
            <person name="Griggs A."/>
            <person name="Gujja S."/>
            <person name="Heiman D."/>
            <person name="Hepburn T."/>
            <person name="Howarth C."/>
            <person name="Jen D."/>
            <person name="Larson L."/>
            <person name="Lewis B."/>
            <person name="Mehta T."/>
            <person name="Park D."/>
            <person name="Pearson M."/>
            <person name="Roberts A."/>
            <person name="Saif S."/>
            <person name="Shenoy N."/>
            <person name="Sisk P."/>
            <person name="Stolte C."/>
            <person name="Sykes S."/>
            <person name="Walk T."/>
            <person name="White J."/>
            <person name="Yandava C."/>
            <person name="Burger G."/>
            <person name="Gray M.W."/>
            <person name="Holland P.W.H."/>
            <person name="King N."/>
            <person name="Lang F.B.F."/>
            <person name="Roger A.J."/>
            <person name="Ruiz-Trillo I."/>
            <person name="Lander E."/>
            <person name="Nusbaum C."/>
        </authorList>
    </citation>
    <scope>NUCLEOTIDE SEQUENCE [LARGE SCALE GENOMIC DNA]</scope>
    <source>
        <strain evidence="4">ATCC 38327</strain>
    </source>
</reference>
<dbReference type="VEuPathDB" id="FungiDB:AMAG_13829"/>
<dbReference type="AlphaFoldDB" id="A0A0L0T2U4"/>
<sequence length="800" mass="85385">MDPVEREAGMNTENDDQAVQERDGGADARPDATQLLDPAHRDPTGGAVDETTTMARGSTIIADPSDLGLSQHGEDLAALALIHDGDALLDDPAPPSDSAIISASTEHAAPITDDIHGETVDHGALLLADDTDHLHHDALPVDDTHQFHHHDAALLDADPMPAMHHLIPPPPPTRVASHVSDSTAHTKSILMFSIDKVVAAAAAAHAEHAEKEPAASDREDEAADGADEIKLTAANEQHEAPMQVQDASVAENDTSLAPSASDSLLAPAASFTHDDKGHHTHHHDRQGTVRPTPETESILFNQWLSALADGNSSLCDGLHEHFDQQFPMFSWLRELGNSENRPLDAPAAAIGAQGVVPSTGHSTQTNDQAIPSNDITPAGGSVRDRDRRRAPSVTRRTRRQAALSPYAATRPIGTNKRTSARQFRDYPPHHHHQHITSPFSISTALLAGLTALLAVTIVVCIGFVVPVLRRGMDIPVPAAAVQQFQTSAPVTLTETVSVAAPTVTVTSIILDAATTTQTEVVVHTATVTATATVVLHANDDGMHSALEPTAETVLGDDRDTTVQEPSPLHVVDKGMQMLNQVRASAVNTWAAAAAKWDQSRAREVLHAAAVTVEVVARHSWARARACAEDPRACADAVVTAAADRGRATWTAVRDAVGKGVPAAWARVRGYAKDAEEGEEVEKDVHADEDVESAPSTEEEPAPAKTYVIDPRVQAILDMDRAMAASIELELGAIRASMDARYSEQRARQEQSVAAKIERAWRYMAEWTSTVVFRRDLGAAEDDDEGDEDVVLVGEDVLVTA</sequence>